<dbReference type="OrthoDB" id="6495301at2759"/>
<dbReference type="Gramene" id="AUR62042297-RA">
    <property type="protein sequence ID" value="AUR62042297-RA:cds"/>
    <property type="gene ID" value="AUR62042297"/>
</dbReference>
<dbReference type="Proteomes" id="UP000596660">
    <property type="component" value="Unplaced"/>
</dbReference>
<reference evidence="8" key="2">
    <citation type="submission" date="2021-03" db="UniProtKB">
        <authorList>
            <consortium name="EnsemblPlants"/>
        </authorList>
    </citation>
    <scope>IDENTIFICATION</scope>
</reference>
<name>A0A803N8U6_CHEQI</name>
<keyword evidence="5" id="KW-0687">Ribonucleoprotein</keyword>
<evidence type="ECO:0000256" key="7">
    <source>
        <dbReference type="SAM" id="MobiDB-lite"/>
    </source>
</evidence>
<proteinExistence type="inferred from homology"/>
<dbReference type="GO" id="GO:0005739">
    <property type="term" value="C:mitochondrion"/>
    <property type="evidence" value="ECO:0007669"/>
    <property type="project" value="UniProtKB-SubCell"/>
</dbReference>
<protein>
    <recommendedName>
        <fullName evidence="6">Small ribosomal subunit protein mS33</fullName>
    </recommendedName>
</protein>
<keyword evidence="3" id="KW-0689">Ribosomal protein</keyword>
<organism evidence="8 9">
    <name type="scientific">Chenopodium quinoa</name>
    <name type="common">Quinoa</name>
    <dbReference type="NCBI Taxonomy" id="63459"/>
    <lineage>
        <taxon>Eukaryota</taxon>
        <taxon>Viridiplantae</taxon>
        <taxon>Streptophyta</taxon>
        <taxon>Embryophyta</taxon>
        <taxon>Tracheophyta</taxon>
        <taxon>Spermatophyta</taxon>
        <taxon>Magnoliopsida</taxon>
        <taxon>eudicotyledons</taxon>
        <taxon>Gunneridae</taxon>
        <taxon>Pentapetalae</taxon>
        <taxon>Caryophyllales</taxon>
        <taxon>Chenopodiaceae</taxon>
        <taxon>Chenopodioideae</taxon>
        <taxon>Atripliceae</taxon>
        <taxon>Chenopodium</taxon>
    </lineage>
</organism>
<evidence type="ECO:0000256" key="3">
    <source>
        <dbReference type="ARBA" id="ARBA00022980"/>
    </source>
</evidence>
<evidence type="ECO:0000256" key="2">
    <source>
        <dbReference type="ARBA" id="ARBA00008970"/>
    </source>
</evidence>
<dbReference type="GO" id="GO:0005840">
    <property type="term" value="C:ribosome"/>
    <property type="evidence" value="ECO:0007669"/>
    <property type="project" value="UniProtKB-KW"/>
</dbReference>
<evidence type="ECO:0000256" key="1">
    <source>
        <dbReference type="ARBA" id="ARBA00004173"/>
    </source>
</evidence>
<evidence type="ECO:0000313" key="9">
    <source>
        <dbReference type="Proteomes" id="UP000596660"/>
    </source>
</evidence>
<accession>A0A803N8U6</accession>
<evidence type="ECO:0000256" key="6">
    <source>
        <dbReference type="ARBA" id="ARBA00035132"/>
    </source>
</evidence>
<dbReference type="GeneID" id="110715233"/>
<evidence type="ECO:0000313" key="8">
    <source>
        <dbReference type="EnsemblPlants" id="AUR62042297-RA:cds"/>
    </source>
</evidence>
<feature type="compositionally biased region" description="Basic residues" evidence="7">
    <location>
        <begin position="81"/>
        <end position="103"/>
    </location>
</feature>
<dbReference type="KEGG" id="cqi:110715233"/>
<evidence type="ECO:0000256" key="4">
    <source>
        <dbReference type="ARBA" id="ARBA00023128"/>
    </source>
</evidence>
<evidence type="ECO:0000256" key="5">
    <source>
        <dbReference type="ARBA" id="ARBA00023274"/>
    </source>
</evidence>
<feature type="region of interest" description="Disordered" evidence="7">
    <location>
        <begin position="75"/>
        <end position="103"/>
    </location>
</feature>
<sequence>MSSAAALKNVVASAVVKGVAEARAHIFGHVLNLTAQRSAHKVLRKKLIGDKVAEWYPYDVKHDDPLIMDRQQQERLSKNQMLKRRGKGPPKKGQGRRASKRNK</sequence>
<dbReference type="EnsemblPlants" id="AUR62042297-RA">
    <property type="protein sequence ID" value="AUR62042297-RA:cds"/>
    <property type="gene ID" value="AUR62042297"/>
</dbReference>
<dbReference type="Pfam" id="PF08293">
    <property type="entry name" value="MRP-S33"/>
    <property type="match status" value="1"/>
</dbReference>
<dbReference type="PANTHER" id="PTHR13362:SF2">
    <property type="entry name" value="SMALL RIBOSOMAL SUBUNIT PROTEIN MS33"/>
    <property type="match status" value="1"/>
</dbReference>
<dbReference type="GO" id="GO:1990904">
    <property type="term" value="C:ribonucleoprotein complex"/>
    <property type="evidence" value="ECO:0007669"/>
    <property type="project" value="UniProtKB-KW"/>
</dbReference>
<reference evidence="8" key="1">
    <citation type="journal article" date="2017" name="Nature">
        <title>The genome of Chenopodium quinoa.</title>
        <authorList>
            <person name="Jarvis D.E."/>
            <person name="Ho Y.S."/>
            <person name="Lightfoot D.J."/>
            <person name="Schmoeckel S.M."/>
            <person name="Li B."/>
            <person name="Borm T.J.A."/>
            <person name="Ohyanagi H."/>
            <person name="Mineta K."/>
            <person name="Michell C.T."/>
            <person name="Saber N."/>
            <person name="Kharbatia N.M."/>
            <person name="Rupper R.R."/>
            <person name="Sharp A.R."/>
            <person name="Dally N."/>
            <person name="Boughton B.A."/>
            <person name="Woo Y.H."/>
            <person name="Gao G."/>
            <person name="Schijlen E.G.W.M."/>
            <person name="Guo X."/>
            <person name="Momin A.A."/>
            <person name="Negrao S."/>
            <person name="Al-Babili S."/>
            <person name="Gehring C."/>
            <person name="Roessner U."/>
            <person name="Jung C."/>
            <person name="Murphy K."/>
            <person name="Arold S.T."/>
            <person name="Gojobori T."/>
            <person name="van der Linden C.G."/>
            <person name="van Loo E.N."/>
            <person name="Jellen E.N."/>
            <person name="Maughan P.J."/>
            <person name="Tester M."/>
        </authorList>
    </citation>
    <scope>NUCLEOTIDE SEQUENCE [LARGE SCALE GENOMIC DNA]</scope>
    <source>
        <strain evidence="8">cv. PI 614886</strain>
    </source>
</reference>
<keyword evidence="4" id="KW-0496">Mitochondrion</keyword>
<keyword evidence="9" id="KW-1185">Reference proteome</keyword>
<dbReference type="AlphaFoldDB" id="A0A803N8U6"/>
<dbReference type="RefSeq" id="XP_021749495.1">
    <property type="nucleotide sequence ID" value="XM_021893803.1"/>
</dbReference>
<dbReference type="PANTHER" id="PTHR13362">
    <property type="entry name" value="MITOCHONDRIAL RIBOSOMAL PROTEIN S33"/>
    <property type="match status" value="1"/>
</dbReference>
<dbReference type="InterPro" id="IPR013219">
    <property type="entry name" value="Ribosomal_mS33"/>
</dbReference>
<dbReference type="OMA" id="WYPHDIN"/>
<gene>
    <name evidence="8" type="primary">LOC110715233</name>
</gene>
<comment type="similarity">
    <text evidence="2">Belongs to the mitochondrion-specific ribosomal protein mS33 family.</text>
</comment>
<comment type="subcellular location">
    <subcellularLocation>
        <location evidence="1">Mitochondrion</location>
    </subcellularLocation>
</comment>